<accession>A0A2A9CN97</accession>
<dbReference type="InterPro" id="IPR013078">
    <property type="entry name" value="His_Pase_superF_clade-1"/>
</dbReference>
<reference evidence="1 2" key="1">
    <citation type="submission" date="2017-10" db="EMBL/GenBank/DDBJ databases">
        <title>Sequencing the genomes of 1000 actinobacteria strains.</title>
        <authorList>
            <person name="Klenk H.-P."/>
        </authorList>
    </citation>
    <scope>NUCLEOTIDE SEQUENCE [LARGE SCALE GENOMIC DNA]</scope>
    <source>
        <strain evidence="1 2">DSM 15597</strain>
    </source>
</reference>
<organism evidence="1 2">
    <name type="scientific">Propionicimonas paludicola</name>
    <dbReference type="NCBI Taxonomy" id="185243"/>
    <lineage>
        <taxon>Bacteria</taxon>
        <taxon>Bacillati</taxon>
        <taxon>Actinomycetota</taxon>
        <taxon>Actinomycetes</taxon>
        <taxon>Propionibacteriales</taxon>
        <taxon>Nocardioidaceae</taxon>
        <taxon>Propionicimonas</taxon>
    </lineage>
</organism>
<gene>
    <name evidence="1" type="ORF">ATK74_0448</name>
</gene>
<dbReference type="Proteomes" id="UP000226079">
    <property type="component" value="Unassembled WGS sequence"/>
</dbReference>
<dbReference type="InterPro" id="IPR029033">
    <property type="entry name" value="His_PPase_superfam"/>
</dbReference>
<dbReference type="SUPFAM" id="SSF53254">
    <property type="entry name" value="Phosphoglycerate mutase-like"/>
    <property type="match status" value="1"/>
</dbReference>
<dbReference type="AlphaFoldDB" id="A0A2A9CN97"/>
<evidence type="ECO:0000313" key="1">
    <source>
        <dbReference type="EMBL" id="PFG15927.1"/>
    </source>
</evidence>
<dbReference type="SMART" id="SM00855">
    <property type="entry name" value="PGAM"/>
    <property type="match status" value="1"/>
</dbReference>
<dbReference type="Pfam" id="PF00300">
    <property type="entry name" value="His_Phos_1"/>
    <property type="match status" value="1"/>
</dbReference>
<keyword evidence="2" id="KW-1185">Reference proteome</keyword>
<dbReference type="RefSeq" id="WP_098459514.1">
    <property type="nucleotide sequence ID" value="NZ_PDJC01000001.1"/>
</dbReference>
<dbReference type="EMBL" id="PDJC01000001">
    <property type="protein sequence ID" value="PFG15927.1"/>
    <property type="molecule type" value="Genomic_DNA"/>
</dbReference>
<dbReference type="Gene3D" id="3.40.50.1240">
    <property type="entry name" value="Phosphoglycerate mutase-like"/>
    <property type="match status" value="1"/>
</dbReference>
<protein>
    <submittedName>
        <fullName evidence="1">Phosphohistidine phosphatase</fullName>
    </submittedName>
</protein>
<dbReference type="OrthoDB" id="9810154at2"/>
<dbReference type="CDD" id="cd07040">
    <property type="entry name" value="HP"/>
    <property type="match status" value="1"/>
</dbReference>
<name>A0A2A9CN97_9ACTN</name>
<sequence length="165" mass="18001">MASKTLLVMRHAKSSWQTTGPDFRRPLNERGVADAAEAGRILAGYHLDVALVSEAVRAERTWAAAEAAGARCPDVRYTEAVYHAWPSELLALVNDLPEDAPTALLIGHQPTLGELILSLAKPNELTIQVRDKFPTCGLAVLTYRGAWKTLDEGKAQLKSFQIPRG</sequence>
<comment type="caution">
    <text evidence="1">The sequence shown here is derived from an EMBL/GenBank/DDBJ whole genome shotgun (WGS) entry which is preliminary data.</text>
</comment>
<evidence type="ECO:0000313" key="2">
    <source>
        <dbReference type="Proteomes" id="UP000226079"/>
    </source>
</evidence>
<proteinExistence type="predicted"/>